<comment type="caution">
    <text evidence="2">The sequence shown here is derived from an EMBL/GenBank/DDBJ whole genome shotgun (WGS) entry which is preliminary data.</text>
</comment>
<evidence type="ECO:0000256" key="1">
    <source>
        <dbReference type="SAM" id="Phobius"/>
    </source>
</evidence>
<proteinExistence type="predicted"/>
<protein>
    <submittedName>
        <fullName evidence="2">Uncharacterized protein</fullName>
    </submittedName>
</protein>
<feature type="transmembrane region" description="Helical" evidence="1">
    <location>
        <begin position="245"/>
        <end position="264"/>
    </location>
</feature>
<name>A0A2T2X5Y0_SULTH</name>
<dbReference type="Proteomes" id="UP000242705">
    <property type="component" value="Unassembled WGS sequence"/>
</dbReference>
<feature type="transmembrane region" description="Helical" evidence="1">
    <location>
        <begin position="180"/>
        <end position="200"/>
    </location>
</feature>
<feature type="transmembrane region" description="Helical" evidence="1">
    <location>
        <begin position="119"/>
        <end position="141"/>
    </location>
</feature>
<accession>A0A2T2X5Y0</accession>
<evidence type="ECO:0000313" key="3">
    <source>
        <dbReference type="Proteomes" id="UP000242705"/>
    </source>
</evidence>
<keyword evidence="1" id="KW-0472">Membrane</keyword>
<feature type="transmembrane region" description="Helical" evidence="1">
    <location>
        <begin position="12"/>
        <end position="31"/>
    </location>
</feature>
<keyword evidence="1" id="KW-0812">Transmembrane</keyword>
<dbReference type="EMBL" id="PXYX01000001">
    <property type="protein sequence ID" value="PSR29902.1"/>
    <property type="molecule type" value="Genomic_DNA"/>
</dbReference>
<organism evidence="2 3">
    <name type="scientific">Sulfobacillus thermosulfidooxidans</name>
    <dbReference type="NCBI Taxonomy" id="28034"/>
    <lineage>
        <taxon>Bacteria</taxon>
        <taxon>Bacillati</taxon>
        <taxon>Bacillota</taxon>
        <taxon>Clostridia</taxon>
        <taxon>Eubacteriales</taxon>
        <taxon>Clostridiales Family XVII. Incertae Sedis</taxon>
        <taxon>Sulfobacillus</taxon>
    </lineage>
</organism>
<reference evidence="2 3" key="1">
    <citation type="journal article" date="2014" name="BMC Genomics">
        <title>Comparison of environmental and isolate Sulfobacillus genomes reveals diverse carbon, sulfur, nitrogen, and hydrogen metabolisms.</title>
        <authorList>
            <person name="Justice N.B."/>
            <person name="Norman A."/>
            <person name="Brown C.T."/>
            <person name="Singh A."/>
            <person name="Thomas B.C."/>
            <person name="Banfield J.F."/>
        </authorList>
    </citation>
    <scope>NUCLEOTIDE SEQUENCE [LARGE SCALE GENOMIC DNA]</scope>
    <source>
        <strain evidence="2">AMDSBA5</strain>
    </source>
</reference>
<gene>
    <name evidence="2" type="ORF">C7B47_00915</name>
</gene>
<evidence type="ECO:0000313" key="2">
    <source>
        <dbReference type="EMBL" id="PSR29902.1"/>
    </source>
</evidence>
<feature type="transmembrane region" description="Helical" evidence="1">
    <location>
        <begin position="46"/>
        <end position="67"/>
    </location>
</feature>
<feature type="transmembrane region" description="Helical" evidence="1">
    <location>
        <begin position="79"/>
        <end position="99"/>
    </location>
</feature>
<keyword evidence="1" id="KW-1133">Transmembrane helix</keyword>
<sequence>MPTHAQKYSWNAIADLLSVFGFCLIFLILQPRPLSHLYGLWHHTLIYWWDILVPALFPALSIALFLSSRTYEHLPRFSTALLAISSLPVVPLVIVGSKPSASPKQIALAALWGNLYNPLIFPHSIPIVSLDICSLIIAFLLEMMGFPERDPSQSRPPSSATSSSDGHHPIEQSMNLTTTIGGFLALIHSLRTSLTPLIVLLDPILSSAYASYGLLIIPILLMNGLAFLLWGIILTKRGWTTLVTIRIAQVVLGSFLWLFLWLFLPQFRTIGF</sequence>
<feature type="transmembrane region" description="Helical" evidence="1">
    <location>
        <begin position="212"/>
        <end position="233"/>
    </location>
</feature>
<dbReference type="AlphaFoldDB" id="A0A2T2X5Y0"/>